<evidence type="ECO:0000256" key="3">
    <source>
        <dbReference type="ARBA" id="ARBA00022448"/>
    </source>
</evidence>
<keyword evidence="10 15" id="KW-0798">TonB box</keyword>
<dbReference type="CDD" id="cd01347">
    <property type="entry name" value="ligand_gated_channel"/>
    <property type="match status" value="1"/>
</dbReference>
<dbReference type="EMBL" id="JAFVMH010000005">
    <property type="protein sequence ID" value="MBO1325611.1"/>
    <property type="molecule type" value="Genomic_DNA"/>
</dbReference>
<feature type="signal peptide" evidence="16">
    <location>
        <begin position="1"/>
        <end position="25"/>
    </location>
</feature>
<keyword evidence="11 14" id="KW-0472">Membrane</keyword>
<dbReference type="Gene3D" id="2.40.170.20">
    <property type="entry name" value="TonB-dependent receptor, beta-barrel domain"/>
    <property type="match status" value="1"/>
</dbReference>
<evidence type="ECO:0000256" key="8">
    <source>
        <dbReference type="ARBA" id="ARBA00023004"/>
    </source>
</evidence>
<dbReference type="InterPro" id="IPR000531">
    <property type="entry name" value="Beta-barrel_TonB"/>
</dbReference>
<evidence type="ECO:0000256" key="16">
    <source>
        <dbReference type="SAM" id="SignalP"/>
    </source>
</evidence>
<keyword evidence="9" id="KW-0406">Ion transport</keyword>
<evidence type="ECO:0000256" key="5">
    <source>
        <dbReference type="ARBA" id="ARBA00022496"/>
    </source>
</evidence>
<dbReference type="InterPro" id="IPR012910">
    <property type="entry name" value="Plug_dom"/>
</dbReference>
<evidence type="ECO:0000313" key="19">
    <source>
        <dbReference type="Proteomes" id="UP000664073"/>
    </source>
</evidence>
<evidence type="ECO:0000256" key="7">
    <source>
        <dbReference type="ARBA" id="ARBA00022729"/>
    </source>
</evidence>
<evidence type="ECO:0000256" key="2">
    <source>
        <dbReference type="ARBA" id="ARBA00009810"/>
    </source>
</evidence>
<comment type="caution">
    <text evidence="18">The sequence shown here is derived from an EMBL/GenBank/DDBJ whole genome shotgun (WGS) entry which is preliminary data.</text>
</comment>
<keyword evidence="13 14" id="KW-0998">Cell outer membrane</keyword>
<dbReference type="InterPro" id="IPR011662">
    <property type="entry name" value="Secretin/TonB_short_N"/>
</dbReference>
<dbReference type="Pfam" id="PF00593">
    <property type="entry name" value="TonB_dep_Rec_b-barrel"/>
    <property type="match status" value="1"/>
</dbReference>
<dbReference type="GO" id="GO:0038023">
    <property type="term" value="F:signaling receptor activity"/>
    <property type="evidence" value="ECO:0007669"/>
    <property type="project" value="InterPro"/>
</dbReference>
<evidence type="ECO:0000256" key="13">
    <source>
        <dbReference type="ARBA" id="ARBA00023237"/>
    </source>
</evidence>
<feature type="chain" id="PRO_5038103990" evidence="16">
    <location>
        <begin position="26"/>
        <end position="852"/>
    </location>
</feature>
<evidence type="ECO:0000259" key="17">
    <source>
        <dbReference type="SMART" id="SM00965"/>
    </source>
</evidence>
<feature type="domain" description="Secretin/TonB short N-terminal" evidence="17">
    <location>
        <begin position="55"/>
        <end position="116"/>
    </location>
</feature>
<dbReference type="GO" id="GO:0015344">
    <property type="term" value="F:siderophore uptake transmembrane transporter activity"/>
    <property type="evidence" value="ECO:0007669"/>
    <property type="project" value="TreeGrafter"/>
</dbReference>
<keyword evidence="19" id="KW-1185">Reference proteome</keyword>
<keyword evidence="12 18" id="KW-0675">Receptor</keyword>
<evidence type="ECO:0000256" key="4">
    <source>
        <dbReference type="ARBA" id="ARBA00022452"/>
    </source>
</evidence>
<evidence type="ECO:0000256" key="11">
    <source>
        <dbReference type="ARBA" id="ARBA00023136"/>
    </source>
</evidence>
<organism evidence="18 19">
    <name type="scientific">Acetobacter garciniae</name>
    <dbReference type="NCBI Taxonomy" id="2817435"/>
    <lineage>
        <taxon>Bacteria</taxon>
        <taxon>Pseudomonadati</taxon>
        <taxon>Pseudomonadota</taxon>
        <taxon>Alphaproteobacteria</taxon>
        <taxon>Acetobacterales</taxon>
        <taxon>Acetobacteraceae</taxon>
        <taxon>Acetobacter</taxon>
    </lineage>
</organism>
<dbReference type="PROSITE" id="PS52016">
    <property type="entry name" value="TONB_DEPENDENT_REC_3"/>
    <property type="match status" value="1"/>
</dbReference>
<reference evidence="18" key="1">
    <citation type="submission" date="2021-03" db="EMBL/GenBank/DDBJ databases">
        <title>The complete genome sequence of Acetobacter sp. TBRC 12339.</title>
        <authorList>
            <person name="Charoenyingcharoen P."/>
            <person name="Yukphan P."/>
        </authorList>
    </citation>
    <scope>NUCLEOTIDE SEQUENCE</scope>
    <source>
        <strain evidence="18">TBRC 12339</strain>
    </source>
</reference>
<evidence type="ECO:0000256" key="12">
    <source>
        <dbReference type="ARBA" id="ARBA00023170"/>
    </source>
</evidence>
<dbReference type="PANTHER" id="PTHR32552">
    <property type="entry name" value="FERRICHROME IRON RECEPTOR-RELATED"/>
    <property type="match status" value="1"/>
</dbReference>
<comment type="subcellular location">
    <subcellularLocation>
        <location evidence="1 14">Cell outer membrane</location>
        <topology evidence="1 14">Multi-pass membrane protein</topology>
    </subcellularLocation>
</comment>
<dbReference type="GO" id="GO:0009279">
    <property type="term" value="C:cell outer membrane"/>
    <property type="evidence" value="ECO:0007669"/>
    <property type="project" value="UniProtKB-SubCell"/>
</dbReference>
<evidence type="ECO:0000256" key="14">
    <source>
        <dbReference type="PROSITE-ProRule" id="PRU01360"/>
    </source>
</evidence>
<keyword evidence="3 14" id="KW-0813">Transport</keyword>
<comment type="similarity">
    <text evidence="2 14 15">Belongs to the TonB-dependent receptor family.</text>
</comment>
<dbReference type="GO" id="GO:0015891">
    <property type="term" value="P:siderophore transport"/>
    <property type="evidence" value="ECO:0007669"/>
    <property type="project" value="InterPro"/>
</dbReference>
<evidence type="ECO:0000256" key="15">
    <source>
        <dbReference type="RuleBase" id="RU003357"/>
    </source>
</evidence>
<dbReference type="Pfam" id="PF07715">
    <property type="entry name" value="Plug"/>
    <property type="match status" value="1"/>
</dbReference>
<sequence length="852" mass="93327">MHSSGFLRRPIAASVLMLATTTALTSFVPTRARAETAQTQPKYSFNIPAGSLSSALVSFSAQSRIQVTSQAPTLAGHTTTGLRGQFTSSEALARLLQGSGLSYQTLGEHAFQIVPAPKAANITLGPVRVGGSFNAHESAIGPGVGYVARYTTAATKTDTPLTEIPNSIYVITKDQIVDQQSQTVQEVLRYMPGIYSESLGTAAWGSGSSNTSNGGNFTQRGFASTQYVDGLLSNSMASGEPAFIERVEALNGPSSVMYGQSGAGGLISMQLKKPTDTPLRNVTVGFGNWGRYETTVDVSDKVTKSGSLRYRIAAIGVTQGTQTDHVNYHRVGVLPSITWNIDEKTNLTLLGMYMYTPGTGSGNYYPLAGTLLRGTEGYIPRSRFLGDPKYNTNGTKEAKFEYQFSHEFNKNLEFQQNFSYQNSQSFFNDTFGSGLGTDGATYSIYGWKGGLGNDTAYIQKTVALDSRLVGHLNTGPVQQTFIAGVDYRHIDQDAALVYDRKEMTINIWDPIISAHPNYGAGTTDTLASYTYPTKWDQVGVYFQDQIKFKKLTVTLGGRQDWYDYNYHSTYSRKSTSLGNIAERNLVSPEREASLAFTWRAGFTYNFDFGLTPYFSFSKSFEPQYGNIMADGSVAQPLTGNQLEAGLKYIIPHTNVFLTAAAYHIKEHHVLESSPDVVGEEIDGGTAVSKGVELSAHANITKDIRVTASYSYNDMRYTRSNNTVTKYDIYGNNLGKVPLQGKYINASPRNMVNMFVDYTLPRNIFYGLGVNFGVRYVGFTYADTANSFKVPAYTLFDIGAHYDFSNISSSLSGLKFSLAMSNLTNKRYVGSCATQQCYYGQGQRIYGNLSYSW</sequence>
<evidence type="ECO:0000256" key="6">
    <source>
        <dbReference type="ARBA" id="ARBA00022692"/>
    </source>
</evidence>
<accession>A0A939HNL0</accession>
<dbReference type="InterPro" id="IPR010105">
    <property type="entry name" value="TonB_sidphr_rcpt"/>
</dbReference>
<dbReference type="InterPro" id="IPR037066">
    <property type="entry name" value="Plug_dom_sf"/>
</dbReference>
<dbReference type="Gene3D" id="2.170.130.10">
    <property type="entry name" value="TonB-dependent receptor, plug domain"/>
    <property type="match status" value="1"/>
</dbReference>
<dbReference type="Gene3D" id="3.55.50.30">
    <property type="match status" value="1"/>
</dbReference>
<evidence type="ECO:0000313" key="18">
    <source>
        <dbReference type="EMBL" id="MBO1325611.1"/>
    </source>
</evidence>
<dbReference type="InterPro" id="IPR039426">
    <property type="entry name" value="TonB-dep_rcpt-like"/>
</dbReference>
<dbReference type="AlphaFoldDB" id="A0A939HNL0"/>
<keyword evidence="4 14" id="KW-1134">Transmembrane beta strand</keyword>
<keyword evidence="5" id="KW-0410">Iron transport</keyword>
<name>A0A939HNL0_9PROT</name>
<dbReference type="SUPFAM" id="SSF56935">
    <property type="entry name" value="Porins"/>
    <property type="match status" value="1"/>
</dbReference>
<protein>
    <submittedName>
        <fullName evidence="18">TonB-dependent siderophore receptor</fullName>
    </submittedName>
</protein>
<dbReference type="NCBIfam" id="TIGR01783">
    <property type="entry name" value="TonB-siderophor"/>
    <property type="match status" value="1"/>
</dbReference>
<dbReference type="Proteomes" id="UP000664073">
    <property type="component" value="Unassembled WGS sequence"/>
</dbReference>
<keyword evidence="7 16" id="KW-0732">Signal</keyword>
<evidence type="ECO:0000256" key="10">
    <source>
        <dbReference type="ARBA" id="ARBA00023077"/>
    </source>
</evidence>
<dbReference type="InterPro" id="IPR036942">
    <property type="entry name" value="Beta-barrel_TonB_sf"/>
</dbReference>
<dbReference type="Pfam" id="PF07660">
    <property type="entry name" value="STN"/>
    <property type="match status" value="1"/>
</dbReference>
<keyword evidence="8" id="KW-0408">Iron</keyword>
<dbReference type="PANTHER" id="PTHR32552:SF68">
    <property type="entry name" value="FERRICHROME OUTER MEMBRANE TRANSPORTER_PHAGE RECEPTOR"/>
    <property type="match status" value="1"/>
</dbReference>
<dbReference type="SMART" id="SM00965">
    <property type="entry name" value="STN"/>
    <property type="match status" value="1"/>
</dbReference>
<evidence type="ECO:0000256" key="1">
    <source>
        <dbReference type="ARBA" id="ARBA00004571"/>
    </source>
</evidence>
<gene>
    <name evidence="18" type="ORF">J2D77_10650</name>
</gene>
<keyword evidence="6 14" id="KW-0812">Transmembrane</keyword>
<evidence type="ECO:0000256" key="9">
    <source>
        <dbReference type="ARBA" id="ARBA00023065"/>
    </source>
</evidence>
<proteinExistence type="inferred from homology"/>